<reference evidence="2" key="1">
    <citation type="journal article" date="2008" name="Nat. Genet.">
        <title>The Pristionchus pacificus genome provides a unique perspective on nematode lifestyle and parasitism.</title>
        <authorList>
            <person name="Dieterich C."/>
            <person name="Clifton S.W."/>
            <person name="Schuster L.N."/>
            <person name="Chinwalla A."/>
            <person name="Delehaunty K."/>
            <person name="Dinkelacker I."/>
            <person name="Fulton L."/>
            <person name="Fulton R."/>
            <person name="Godfrey J."/>
            <person name="Minx P."/>
            <person name="Mitreva M."/>
            <person name="Roeseler W."/>
            <person name="Tian H."/>
            <person name="Witte H."/>
            <person name="Yang S.P."/>
            <person name="Wilson R.K."/>
            <person name="Sommer R.J."/>
        </authorList>
    </citation>
    <scope>NUCLEOTIDE SEQUENCE [LARGE SCALE GENOMIC DNA]</scope>
    <source>
        <strain evidence="2">PS312</strain>
    </source>
</reference>
<sequence length="77" mass="8578">MPQVVFAPAGLTIQAVLKNKWVVVSQCWNLVQLNGPSGQEYETRDCLEINNGESCDGAGYICFGESRPQLVRCIMWD</sequence>
<accession>A0A8R1Z760</accession>
<accession>A0A2A6BTE7</accession>
<organism evidence="1 2">
    <name type="scientific">Pristionchus pacificus</name>
    <name type="common">Parasitic nematode worm</name>
    <dbReference type="NCBI Taxonomy" id="54126"/>
    <lineage>
        <taxon>Eukaryota</taxon>
        <taxon>Metazoa</taxon>
        <taxon>Ecdysozoa</taxon>
        <taxon>Nematoda</taxon>
        <taxon>Chromadorea</taxon>
        <taxon>Rhabditida</taxon>
        <taxon>Rhabditina</taxon>
        <taxon>Diplogasteromorpha</taxon>
        <taxon>Diplogasteroidea</taxon>
        <taxon>Neodiplogasteridae</taxon>
        <taxon>Pristionchus</taxon>
    </lineage>
</organism>
<reference evidence="1" key="2">
    <citation type="submission" date="2022-06" db="UniProtKB">
        <authorList>
            <consortium name="EnsemblMetazoa"/>
        </authorList>
    </citation>
    <scope>IDENTIFICATION</scope>
    <source>
        <strain evidence="1">PS312</strain>
    </source>
</reference>
<dbReference type="Proteomes" id="UP000005239">
    <property type="component" value="Unassembled WGS sequence"/>
</dbReference>
<proteinExistence type="predicted"/>
<name>A0A2A6BTE7_PRIPA</name>
<gene>
    <name evidence="1" type="primary">WBGene00282919</name>
</gene>
<protein>
    <submittedName>
        <fullName evidence="1">Uncharacterized protein</fullName>
    </submittedName>
</protein>
<dbReference type="EnsemblMetazoa" id="PPA44550.1">
    <property type="protein sequence ID" value="PPA44550.1"/>
    <property type="gene ID" value="WBGene00282919"/>
</dbReference>
<dbReference type="AlphaFoldDB" id="A0A2A6BTE7"/>
<keyword evidence="2" id="KW-1185">Reference proteome</keyword>
<evidence type="ECO:0000313" key="1">
    <source>
        <dbReference type="EnsemblMetazoa" id="PPA44550.1"/>
    </source>
</evidence>
<evidence type="ECO:0000313" key="2">
    <source>
        <dbReference type="Proteomes" id="UP000005239"/>
    </source>
</evidence>